<dbReference type="BioCyc" id="MHAE859194:G1GR7-836-MONOMER"/>
<feature type="coiled-coil region" evidence="1">
    <location>
        <begin position="146"/>
        <end position="173"/>
    </location>
</feature>
<dbReference type="HOGENOM" id="CLU_087258_0_0_14"/>
<organism evidence="2 3">
    <name type="scientific">Mycoplasma haemofelis (strain Ohio2)</name>
    <dbReference type="NCBI Taxonomy" id="859194"/>
    <lineage>
        <taxon>Bacteria</taxon>
        <taxon>Bacillati</taxon>
        <taxon>Mycoplasmatota</taxon>
        <taxon>Mollicutes</taxon>
        <taxon>Mycoplasmataceae</taxon>
        <taxon>Mycoplasma</taxon>
    </lineage>
</organism>
<evidence type="ECO:0000313" key="2">
    <source>
        <dbReference type="EMBL" id="AEG73102.1"/>
    </source>
</evidence>
<dbReference type="KEGG" id="mhf:MHF_0838"/>
<sequence length="224" mass="25059">MSAVVKFIVVPAAGIGGTAGTVYMGSSLVNFSGISDEEDSIVETIKDKFSGSLMTSVRSTDKKWNTRLSKLKSADKSKLDESLKVITTEKELKDWCDEVSISPFVSQDDSKTRGVQEYCIFNIRDQVLRRAKLLESSDKDAWVKAEERLKEHKGKLSKDMDDLKKKLESGKEADALQKWCLSKYDLPFKDKKDQLLVDVSDFCTKVPEPKKATPTPKDPASPRN</sequence>
<accession>F6FIQ4</accession>
<dbReference type="EMBL" id="CP002808">
    <property type="protein sequence ID" value="AEG73102.1"/>
    <property type="molecule type" value="Genomic_DNA"/>
</dbReference>
<evidence type="ECO:0000313" key="3">
    <source>
        <dbReference type="Proteomes" id="UP000007952"/>
    </source>
</evidence>
<reference key="2">
    <citation type="submission" date="2011-05" db="EMBL/GenBank/DDBJ databases">
        <title>The Genome of Mycoplasma haemofelis Strain Ohio2, a pathogenic hemoplasma of the cat.</title>
        <authorList>
            <person name="Santos A.P."/>
            <person name="Guimaraes A.M.S."/>
            <person name="SanMiguel P.J."/>
            <person name="Martin S.W."/>
            <person name="Messick J.B."/>
        </authorList>
    </citation>
    <scope>NUCLEOTIDE SEQUENCE</scope>
    <source>
        <strain>Ohio2</strain>
    </source>
</reference>
<dbReference type="STRING" id="859194.MHF_0838"/>
<name>F6FIQ4_MYCHI</name>
<dbReference type="AlphaFoldDB" id="F6FIQ4"/>
<gene>
    <name evidence="2" type="ordered locus">MHF_0838</name>
</gene>
<proteinExistence type="predicted"/>
<protein>
    <submittedName>
        <fullName evidence="2">Uncharacterized protein</fullName>
    </submittedName>
</protein>
<dbReference type="Proteomes" id="UP000007952">
    <property type="component" value="Chromosome"/>
</dbReference>
<evidence type="ECO:0000256" key="1">
    <source>
        <dbReference type="SAM" id="Coils"/>
    </source>
</evidence>
<keyword evidence="1" id="KW-0175">Coiled coil</keyword>
<reference evidence="2 3" key="1">
    <citation type="journal article" date="2011" name="J. Bacteriol.">
        <title>Complete genome sequences of two hemotropic Mycoplasmas, Mycoplasma haemofelis strain Ohio2 and Mycoplasma suis strain Illinois.</title>
        <authorList>
            <person name="Messick J.B."/>
            <person name="Santos A.P."/>
            <person name="Guimaraes A.M."/>
        </authorList>
    </citation>
    <scope>NUCLEOTIDE SEQUENCE [LARGE SCALE GENOMIC DNA]</scope>
    <source>
        <strain evidence="2 3">Ohio2</strain>
    </source>
</reference>